<evidence type="ECO:0000313" key="3">
    <source>
        <dbReference type="Proteomes" id="UP001596296"/>
    </source>
</evidence>
<reference evidence="2 3" key="1">
    <citation type="journal article" date="2019" name="Int. J. Syst. Evol. Microbiol.">
        <title>The Global Catalogue of Microorganisms (GCM) 10K type strain sequencing project: providing services to taxonomists for standard genome sequencing and annotation.</title>
        <authorList>
            <consortium name="The Broad Institute Genomics Platform"/>
            <consortium name="The Broad Institute Genome Sequencing Center for Infectious Disease"/>
            <person name="Wu L."/>
            <person name="Ma J."/>
        </authorList>
    </citation>
    <scope>NUCLEOTIDE SEQUENCE [LARGE SCALE GENOMIC DNA]</scope>
    <source>
        <strain evidence="2 3">SKJ47</strain>
    </source>
</reference>
<dbReference type="RefSeq" id="WP_379741136.1">
    <property type="nucleotide sequence ID" value="NZ_JBHSVN010000001.1"/>
</dbReference>
<gene>
    <name evidence="2" type="ORF">ACFQE9_04845</name>
</gene>
<protein>
    <submittedName>
        <fullName evidence="2">Uncharacterized protein</fullName>
    </submittedName>
</protein>
<proteinExistence type="predicted"/>
<feature type="region of interest" description="Disordered" evidence="1">
    <location>
        <begin position="300"/>
        <end position="334"/>
    </location>
</feature>
<keyword evidence="3" id="KW-1185">Reference proteome</keyword>
<dbReference type="EMBL" id="JBHSXL010000003">
    <property type="protein sequence ID" value="MFC6891942.1"/>
    <property type="molecule type" value="Genomic_DNA"/>
</dbReference>
<sequence length="355" mass="40283">MTTSSRVKLGWEVPNDRWAEYTAKVEEKWGETRLYAGVQIEESWREYRDVHALESYANRLLEAAGLSREVDRKNNFPSVPSLADTESSRQFVRVHEDVKHGMEQYAAANDLSKHEVLRGVIAWYLGGTREERLIKKLERVVPEAERSFAQDKDDGSDIANGLRKTERTTREIARTLGNSFSEKDLKRAINDKTSGTDHFHNKFTPRVVEYKGVKRWEYDESPDIYLSSEVSKKKQTTEIVSNLVGDCEGPPSPFTKKEFTRALYFAGIEENSNSREAVSEYRDRVLERIGFAWSDETEHFEPVDNSNIGAKSNPNADNEDGTDLNADSEPVADKMAKLENATQIRADGGGSEDMS</sequence>
<evidence type="ECO:0000313" key="2">
    <source>
        <dbReference type="EMBL" id="MFC6891942.1"/>
    </source>
</evidence>
<organism evidence="2 3">
    <name type="scientific">Halopenitus salinus</name>
    <dbReference type="NCBI Taxonomy" id="1198295"/>
    <lineage>
        <taxon>Archaea</taxon>
        <taxon>Methanobacteriati</taxon>
        <taxon>Methanobacteriota</taxon>
        <taxon>Stenosarchaea group</taxon>
        <taxon>Halobacteria</taxon>
        <taxon>Halobacteriales</taxon>
        <taxon>Haloferacaceae</taxon>
        <taxon>Halopenitus</taxon>
    </lineage>
</organism>
<comment type="caution">
    <text evidence="2">The sequence shown here is derived from an EMBL/GenBank/DDBJ whole genome shotgun (WGS) entry which is preliminary data.</text>
</comment>
<accession>A0ABD5UX68</accession>
<dbReference type="Proteomes" id="UP001596296">
    <property type="component" value="Unassembled WGS sequence"/>
</dbReference>
<name>A0ABD5UX68_9EURY</name>
<evidence type="ECO:0000256" key="1">
    <source>
        <dbReference type="SAM" id="MobiDB-lite"/>
    </source>
</evidence>
<dbReference type="AlphaFoldDB" id="A0ABD5UX68"/>
<feature type="compositionally biased region" description="Polar residues" evidence="1">
    <location>
        <begin position="304"/>
        <end position="316"/>
    </location>
</feature>